<accession>A0A4V5N0T8</accession>
<evidence type="ECO:0000313" key="2">
    <source>
        <dbReference type="EMBL" id="TKA13289.1"/>
    </source>
</evidence>
<dbReference type="InterPro" id="IPR007278">
    <property type="entry name" value="DUF397"/>
</dbReference>
<organism evidence="2 3">
    <name type="scientific">Actinacidiphila oryziradicis</name>
    <dbReference type="NCBI Taxonomy" id="2571141"/>
    <lineage>
        <taxon>Bacteria</taxon>
        <taxon>Bacillati</taxon>
        <taxon>Actinomycetota</taxon>
        <taxon>Actinomycetes</taxon>
        <taxon>Kitasatosporales</taxon>
        <taxon>Streptomycetaceae</taxon>
        <taxon>Actinacidiphila</taxon>
    </lineage>
</organism>
<dbReference type="EMBL" id="SUMC01000001">
    <property type="protein sequence ID" value="TKA13289.1"/>
    <property type="molecule type" value="Genomic_DNA"/>
</dbReference>
<evidence type="ECO:0000259" key="1">
    <source>
        <dbReference type="Pfam" id="PF04149"/>
    </source>
</evidence>
<gene>
    <name evidence="2" type="ORF">FCI23_00735</name>
</gene>
<comment type="caution">
    <text evidence="2">The sequence shown here is derived from an EMBL/GenBank/DDBJ whole genome shotgun (WGS) entry which is preliminary data.</text>
</comment>
<dbReference type="OrthoDB" id="3402668at2"/>
<evidence type="ECO:0000313" key="3">
    <source>
        <dbReference type="Proteomes" id="UP000305778"/>
    </source>
</evidence>
<dbReference type="RefSeq" id="WP_136721449.1">
    <property type="nucleotide sequence ID" value="NZ_SUMC01000001.1"/>
</dbReference>
<proteinExistence type="predicted"/>
<keyword evidence="3" id="KW-1185">Reference proteome</keyword>
<dbReference type="Pfam" id="PF04149">
    <property type="entry name" value="DUF397"/>
    <property type="match status" value="1"/>
</dbReference>
<dbReference type="AlphaFoldDB" id="A0A4V5N0T8"/>
<protein>
    <submittedName>
        <fullName evidence="2">DUF397 domain-containing protein</fullName>
    </submittedName>
</protein>
<sequence>MTHSPINWQKSSYSSGGDGNDCLELAATSGIIHLRESDAPDAVLIMSAKELRAFMRSLKAGEFDPGIAHDV</sequence>
<name>A0A4V5N0T8_9ACTN</name>
<dbReference type="Proteomes" id="UP000305778">
    <property type="component" value="Unassembled WGS sequence"/>
</dbReference>
<reference evidence="2 3" key="1">
    <citation type="submission" date="2019-04" db="EMBL/GenBank/DDBJ databases">
        <title>Streptomyces oryziradicis sp. nov., a novel actinomycete isolated from rhizosphere soil of rice (Oryza sativa L.).</title>
        <authorList>
            <person name="Li C."/>
        </authorList>
    </citation>
    <scope>NUCLEOTIDE SEQUENCE [LARGE SCALE GENOMIC DNA]</scope>
    <source>
        <strain evidence="2 3">NEAU-C40</strain>
    </source>
</reference>
<feature type="domain" description="DUF397" evidence="1">
    <location>
        <begin position="7"/>
        <end position="59"/>
    </location>
</feature>